<sequence>MLGAKPVEGQVLADAQDSAATINALGWRYIPKVGAPGADLSQPILYPQGAEIHSAWAGSGTVKWTRLNWEQNPMQWHIIKALAELPMLEMAPVILSKGMVILRPNNGRVLE</sequence>
<dbReference type="SUPFAM" id="SSF160104">
    <property type="entry name" value="Acetoacetate decarboxylase-like"/>
    <property type="match status" value="1"/>
</dbReference>
<dbReference type="EMBL" id="VSSQ01077529">
    <property type="protein sequence ID" value="MPN27570.1"/>
    <property type="molecule type" value="Genomic_DNA"/>
</dbReference>
<comment type="caution">
    <text evidence="1">The sequence shown here is derived from an EMBL/GenBank/DDBJ whole genome shotgun (WGS) entry which is preliminary data.</text>
</comment>
<protein>
    <submittedName>
        <fullName evidence="1">Uncharacterized protein</fullName>
    </submittedName>
</protein>
<dbReference type="InterPro" id="IPR023375">
    <property type="entry name" value="ADC_dom_sf"/>
</dbReference>
<dbReference type="Gene3D" id="2.40.400.10">
    <property type="entry name" value="Acetoacetate decarboxylase-like"/>
    <property type="match status" value="1"/>
</dbReference>
<evidence type="ECO:0000313" key="1">
    <source>
        <dbReference type="EMBL" id="MPN27570.1"/>
    </source>
</evidence>
<name>A0A645GN14_9ZZZZ</name>
<accession>A0A645GN14</accession>
<proteinExistence type="predicted"/>
<dbReference type="AlphaFoldDB" id="A0A645GN14"/>
<gene>
    <name evidence="1" type="ORF">SDC9_175004</name>
</gene>
<reference evidence="1" key="1">
    <citation type="submission" date="2019-08" db="EMBL/GenBank/DDBJ databases">
        <authorList>
            <person name="Kucharzyk K."/>
            <person name="Murdoch R.W."/>
            <person name="Higgins S."/>
            <person name="Loffler F."/>
        </authorList>
    </citation>
    <scope>NUCLEOTIDE SEQUENCE</scope>
</reference>
<organism evidence="1">
    <name type="scientific">bioreactor metagenome</name>
    <dbReference type="NCBI Taxonomy" id="1076179"/>
    <lineage>
        <taxon>unclassified sequences</taxon>
        <taxon>metagenomes</taxon>
        <taxon>ecological metagenomes</taxon>
    </lineage>
</organism>